<sequence>MFLLNNLPGKLVGAIAVILIAAALLVNLLIHKFFFTEQGPKVECSSFFLVQSDLQTKGVMSLHIDGKGHGEMGISATVVDSAGTVKYHLLRNVNFDYRYEKNGNFALQLVNINKNASDNMPNELLNQSIYDFSVTKRRLKITTVGDGYLLWNGFSPVMMCIKSQ</sequence>
<feature type="transmembrane region" description="Helical" evidence="1">
    <location>
        <begin position="12"/>
        <end position="30"/>
    </location>
</feature>
<evidence type="ECO:0000313" key="3">
    <source>
        <dbReference type="Proteomes" id="UP000503464"/>
    </source>
</evidence>
<evidence type="ECO:0000256" key="1">
    <source>
        <dbReference type="SAM" id="Phobius"/>
    </source>
</evidence>
<organism evidence="2 3">
    <name type="scientific">Serratia fonticola</name>
    <dbReference type="NCBI Taxonomy" id="47917"/>
    <lineage>
        <taxon>Bacteria</taxon>
        <taxon>Pseudomonadati</taxon>
        <taxon>Pseudomonadota</taxon>
        <taxon>Gammaproteobacteria</taxon>
        <taxon>Enterobacterales</taxon>
        <taxon>Yersiniaceae</taxon>
        <taxon>Serratia</taxon>
    </lineage>
</organism>
<proteinExistence type="predicted"/>
<keyword evidence="1" id="KW-1133">Transmembrane helix</keyword>
<accession>A0AAE7EKV4</accession>
<protein>
    <submittedName>
        <fullName evidence="2">Uncharacterized protein</fullName>
    </submittedName>
</protein>
<dbReference type="EMBL" id="CP054160">
    <property type="protein sequence ID" value="QKJ60477.1"/>
    <property type="molecule type" value="Genomic_DNA"/>
</dbReference>
<reference evidence="3" key="1">
    <citation type="submission" date="2020-03" db="EMBL/GenBank/DDBJ databases">
        <title>Genome sequences of seven Enterobacteriaceae strains isolated from Canadian wastewater treatment facilities.</title>
        <authorList>
            <person name="Huang H."/>
            <person name="Chmara J.T."/>
            <person name="Duceppe M.-O."/>
        </authorList>
    </citation>
    <scope>NUCLEOTIDE SEQUENCE [LARGE SCALE GENOMIC DNA]</scope>
    <source>
        <strain evidence="3">Biosolid 3</strain>
    </source>
</reference>
<name>A0AAE7EKV4_SERFO</name>
<dbReference type="RefSeq" id="WP_098928701.1">
    <property type="nucleotide sequence ID" value="NZ_CP023956.1"/>
</dbReference>
<keyword evidence="1" id="KW-0472">Membrane</keyword>
<evidence type="ECO:0000313" key="2">
    <source>
        <dbReference type="EMBL" id="QKJ60477.1"/>
    </source>
</evidence>
<gene>
    <name evidence="2" type="ORF">G9399_22045</name>
</gene>
<dbReference type="AlphaFoldDB" id="A0AAE7EKV4"/>
<keyword evidence="1" id="KW-0812">Transmembrane</keyword>
<dbReference type="Proteomes" id="UP000503464">
    <property type="component" value="Chromosome"/>
</dbReference>